<protein>
    <submittedName>
        <fullName evidence="1">Uncharacterized protein</fullName>
    </submittedName>
</protein>
<dbReference type="PANTHER" id="PTHR46583">
    <property type="entry name" value="REGULATOR OF G-PROTEIN SIGNALING 22"/>
    <property type="match status" value="1"/>
</dbReference>
<dbReference type="PANTHER" id="PTHR46583:SF1">
    <property type="entry name" value="REGULATOR OF G-PROTEIN SIGNALING 22"/>
    <property type="match status" value="1"/>
</dbReference>
<dbReference type="SUPFAM" id="SSF48097">
    <property type="entry name" value="Regulator of G-protein signaling, RGS"/>
    <property type="match status" value="1"/>
</dbReference>
<evidence type="ECO:0000313" key="2">
    <source>
        <dbReference type="Proteomes" id="UP001176940"/>
    </source>
</evidence>
<sequence>MELGQLIFGTYLAPSASMDIGVERNIRKEIYQKSDPPFEDLFDLAEEYVLTILLTAWTQMTELDRQSFGKVELVEESRQLESANYRKLQALQQEKASQKDEIKQFSKC</sequence>
<gene>
    <name evidence="1" type="ORF">RIMI_LOCUS1435075</name>
</gene>
<dbReference type="EMBL" id="CAUEEQ010001869">
    <property type="protein sequence ID" value="CAJ0921061.1"/>
    <property type="molecule type" value="Genomic_DNA"/>
</dbReference>
<accession>A0ABN9KW71</accession>
<proteinExistence type="predicted"/>
<reference evidence="1" key="1">
    <citation type="submission" date="2023-07" db="EMBL/GenBank/DDBJ databases">
        <authorList>
            <person name="Stuckert A."/>
        </authorList>
    </citation>
    <scope>NUCLEOTIDE SEQUENCE</scope>
</reference>
<name>A0ABN9KW71_9NEOB</name>
<dbReference type="Proteomes" id="UP001176940">
    <property type="component" value="Unassembled WGS sequence"/>
</dbReference>
<keyword evidence="2" id="KW-1185">Reference proteome</keyword>
<dbReference type="Gene3D" id="1.10.167.10">
    <property type="entry name" value="Regulator of G-protein Signalling 4, domain 2"/>
    <property type="match status" value="1"/>
</dbReference>
<organism evidence="1 2">
    <name type="scientific">Ranitomeya imitator</name>
    <name type="common">mimic poison frog</name>
    <dbReference type="NCBI Taxonomy" id="111125"/>
    <lineage>
        <taxon>Eukaryota</taxon>
        <taxon>Metazoa</taxon>
        <taxon>Chordata</taxon>
        <taxon>Craniata</taxon>
        <taxon>Vertebrata</taxon>
        <taxon>Euteleostomi</taxon>
        <taxon>Amphibia</taxon>
        <taxon>Batrachia</taxon>
        <taxon>Anura</taxon>
        <taxon>Neobatrachia</taxon>
        <taxon>Hyloidea</taxon>
        <taxon>Dendrobatidae</taxon>
        <taxon>Dendrobatinae</taxon>
        <taxon>Ranitomeya</taxon>
    </lineage>
</organism>
<dbReference type="InterPro" id="IPR036305">
    <property type="entry name" value="RGS_sf"/>
</dbReference>
<evidence type="ECO:0000313" key="1">
    <source>
        <dbReference type="EMBL" id="CAJ0921061.1"/>
    </source>
</evidence>
<dbReference type="InterPro" id="IPR042651">
    <property type="entry name" value="Rgs22"/>
</dbReference>
<comment type="caution">
    <text evidence="1">The sequence shown here is derived from an EMBL/GenBank/DDBJ whole genome shotgun (WGS) entry which is preliminary data.</text>
</comment>
<dbReference type="InterPro" id="IPR044926">
    <property type="entry name" value="RGS_subdomain_2"/>
</dbReference>